<dbReference type="PANTHER" id="PTHR15926">
    <property type="entry name" value="ALL-TRANS RETINOIC ACID-INDUCED DIFFERENTIATION FACTOR"/>
    <property type="match status" value="1"/>
</dbReference>
<keyword evidence="2" id="KW-0472">Membrane</keyword>
<dbReference type="InterPro" id="IPR000742">
    <property type="entry name" value="EGF"/>
</dbReference>
<keyword evidence="3" id="KW-0732">Signal</keyword>
<protein>
    <recommendedName>
        <fullName evidence="4">EGF-like domain-containing protein</fullName>
    </recommendedName>
</protein>
<evidence type="ECO:0000256" key="2">
    <source>
        <dbReference type="SAM" id="Phobius"/>
    </source>
</evidence>
<reference evidence="5 6" key="1">
    <citation type="submission" date="2024-04" db="EMBL/GenBank/DDBJ databases">
        <authorList>
            <consortium name="Genoscope - CEA"/>
            <person name="William W."/>
        </authorList>
    </citation>
    <scope>NUCLEOTIDE SEQUENCE [LARGE SCALE GENOMIC DNA]</scope>
</reference>
<gene>
    <name evidence="5" type="ORF">GSLYS_00006741001</name>
</gene>
<dbReference type="PROSITE" id="PS50026">
    <property type="entry name" value="EGF_3"/>
    <property type="match status" value="1"/>
</dbReference>
<evidence type="ECO:0000313" key="5">
    <source>
        <dbReference type="EMBL" id="CAL1532723.1"/>
    </source>
</evidence>
<name>A0AAV2HKG0_LYMST</name>
<comment type="caution">
    <text evidence="5">The sequence shown here is derived from an EMBL/GenBank/DDBJ whole genome shotgun (WGS) entry which is preliminary data.</text>
</comment>
<dbReference type="PANTHER" id="PTHR15926:SF1">
    <property type="entry name" value="ALL-TRANS RETINOIC ACID-INDUCED DIFFERENTIATION FACTOR"/>
    <property type="match status" value="1"/>
</dbReference>
<keyword evidence="2" id="KW-1133">Transmembrane helix</keyword>
<accession>A0AAV2HKG0</accession>
<keyword evidence="1" id="KW-0245">EGF-like domain</keyword>
<feature type="chain" id="PRO_5043886744" description="EGF-like domain-containing protein" evidence="3">
    <location>
        <begin position="32"/>
        <end position="254"/>
    </location>
</feature>
<proteinExistence type="predicted"/>
<dbReference type="SUPFAM" id="SSF52058">
    <property type="entry name" value="L domain-like"/>
    <property type="match status" value="1"/>
</dbReference>
<evidence type="ECO:0000256" key="1">
    <source>
        <dbReference type="PROSITE-ProRule" id="PRU00076"/>
    </source>
</evidence>
<dbReference type="AlphaFoldDB" id="A0AAV2HKG0"/>
<dbReference type="EMBL" id="CAXITT010000124">
    <property type="protein sequence ID" value="CAL1532723.1"/>
    <property type="molecule type" value="Genomic_DNA"/>
</dbReference>
<keyword evidence="1" id="KW-1015">Disulfide bond</keyword>
<feature type="signal peptide" evidence="3">
    <location>
        <begin position="1"/>
        <end position="31"/>
    </location>
</feature>
<feature type="transmembrane region" description="Helical" evidence="2">
    <location>
        <begin position="221"/>
        <end position="242"/>
    </location>
</feature>
<organism evidence="5 6">
    <name type="scientific">Lymnaea stagnalis</name>
    <name type="common">Great pond snail</name>
    <name type="synonym">Helix stagnalis</name>
    <dbReference type="NCBI Taxonomy" id="6523"/>
    <lineage>
        <taxon>Eukaryota</taxon>
        <taxon>Metazoa</taxon>
        <taxon>Spiralia</taxon>
        <taxon>Lophotrochozoa</taxon>
        <taxon>Mollusca</taxon>
        <taxon>Gastropoda</taxon>
        <taxon>Heterobranchia</taxon>
        <taxon>Euthyneura</taxon>
        <taxon>Panpulmonata</taxon>
        <taxon>Hygrophila</taxon>
        <taxon>Lymnaeoidea</taxon>
        <taxon>Lymnaeidae</taxon>
        <taxon>Lymnaea</taxon>
    </lineage>
</organism>
<feature type="disulfide bond" evidence="1">
    <location>
        <begin position="204"/>
        <end position="213"/>
    </location>
</feature>
<dbReference type="InterPro" id="IPR042350">
    <property type="entry name" value="ATRAID"/>
</dbReference>
<keyword evidence="2" id="KW-0812">Transmembrane</keyword>
<evidence type="ECO:0000256" key="3">
    <source>
        <dbReference type="SAM" id="SignalP"/>
    </source>
</evidence>
<feature type="domain" description="EGF-like" evidence="4">
    <location>
        <begin position="175"/>
        <end position="214"/>
    </location>
</feature>
<evidence type="ECO:0000313" key="6">
    <source>
        <dbReference type="Proteomes" id="UP001497497"/>
    </source>
</evidence>
<evidence type="ECO:0000259" key="4">
    <source>
        <dbReference type="PROSITE" id="PS50026"/>
    </source>
</evidence>
<dbReference type="PROSITE" id="PS00022">
    <property type="entry name" value="EGF_1"/>
    <property type="match status" value="1"/>
</dbReference>
<keyword evidence="6" id="KW-1185">Reference proteome</keyword>
<comment type="caution">
    <text evidence="1">Lacks conserved residue(s) required for the propagation of feature annotation.</text>
</comment>
<sequence>MGLAPLINCSRKNSQLMRFLCVLLWIAQTTSQTLSPDKAMNKATPEVPHLCNLDCRFDINKTHVAENCLSHGFDMIKRCCIDSTEDFSVVDVIGIDLQECNMTQEIFSTGIIGINTLQYISLEGNDLSSLNKTDFHRNTGILYLSLPKNLQCFGNQSAWGKVVYDNPTATICYNESNPCQTENVTCPDNSHCVHAGIDLIECLCDEDYHGYKCMNKGKFPVTPFAIGLSISTVFVCIFFWFTQRRYVKTSNKNK</sequence>
<dbReference type="Proteomes" id="UP001497497">
    <property type="component" value="Unassembled WGS sequence"/>
</dbReference>